<dbReference type="PANTHER" id="PTHR43918:SF4">
    <property type="entry name" value="CARBOXYLIC ESTER HYDROLASE"/>
    <property type="match status" value="1"/>
</dbReference>
<comment type="caution">
    <text evidence="4">The sequence shown here is derived from an EMBL/GenBank/DDBJ whole genome shotgun (WGS) entry which is preliminary data.</text>
</comment>
<name>A0ABV9F6I9_9SPHN</name>
<dbReference type="EMBL" id="JBHSFZ010000058">
    <property type="protein sequence ID" value="MFC4595869.1"/>
    <property type="molecule type" value="Genomic_DNA"/>
</dbReference>
<organism evidence="4 5">
    <name type="scientific">Sphingobium tyrosinilyticum</name>
    <dbReference type="NCBI Taxonomy" id="2715436"/>
    <lineage>
        <taxon>Bacteria</taxon>
        <taxon>Pseudomonadati</taxon>
        <taxon>Pseudomonadota</taxon>
        <taxon>Alphaproteobacteria</taxon>
        <taxon>Sphingomonadales</taxon>
        <taxon>Sphingomonadaceae</taxon>
        <taxon>Sphingobium</taxon>
    </lineage>
</organism>
<feature type="region of interest" description="Disordered" evidence="2">
    <location>
        <begin position="1"/>
        <end position="22"/>
    </location>
</feature>
<feature type="domain" description="Carboxylesterase type B" evidence="3">
    <location>
        <begin position="61"/>
        <end position="171"/>
    </location>
</feature>
<evidence type="ECO:0000313" key="4">
    <source>
        <dbReference type="EMBL" id="MFC4595869.1"/>
    </source>
</evidence>
<dbReference type="Gene3D" id="3.40.50.1820">
    <property type="entry name" value="alpha/beta hydrolase"/>
    <property type="match status" value="1"/>
</dbReference>
<sequence length="179" mass="19238">MTDGLNMSSMRATSPRTHSSPFADDKLAVRPLTAYQSGAFARVPVMIGATSADIGGRKGVMIAGARRLAGAITGHGVPVYHYRFSYVAPAQGNPKSGAWHASDIPFFLDNAAIKYGEKTTPRDVEMGHIISGYVVDFAKSGNPNGRELPRWAPFNPKVNDVMDFNQEGKAVQGKDPWAS</sequence>
<evidence type="ECO:0000259" key="3">
    <source>
        <dbReference type="Pfam" id="PF00135"/>
    </source>
</evidence>
<dbReference type="InterPro" id="IPR002018">
    <property type="entry name" value="CarbesteraseB"/>
</dbReference>
<protein>
    <submittedName>
        <fullName evidence="4">Carboxylesterase family protein</fullName>
    </submittedName>
</protein>
<feature type="compositionally biased region" description="Polar residues" evidence="2">
    <location>
        <begin position="1"/>
        <end position="20"/>
    </location>
</feature>
<evidence type="ECO:0000256" key="2">
    <source>
        <dbReference type="SAM" id="MobiDB-lite"/>
    </source>
</evidence>
<dbReference type="Proteomes" id="UP001595957">
    <property type="component" value="Unassembled WGS sequence"/>
</dbReference>
<accession>A0ABV9F6I9</accession>
<proteinExistence type="predicted"/>
<dbReference type="SUPFAM" id="SSF53474">
    <property type="entry name" value="alpha/beta-Hydrolases"/>
    <property type="match status" value="1"/>
</dbReference>
<dbReference type="InterPro" id="IPR029058">
    <property type="entry name" value="AB_hydrolase_fold"/>
</dbReference>
<gene>
    <name evidence="4" type="ORF">ACFO3E_17035</name>
</gene>
<dbReference type="PANTHER" id="PTHR43918">
    <property type="entry name" value="ACETYLCHOLINESTERASE"/>
    <property type="match status" value="1"/>
</dbReference>
<dbReference type="RefSeq" id="WP_380806609.1">
    <property type="nucleotide sequence ID" value="NZ_JBHSFZ010000058.1"/>
</dbReference>
<dbReference type="InterPro" id="IPR050654">
    <property type="entry name" value="AChE-related_enzymes"/>
</dbReference>
<evidence type="ECO:0000313" key="5">
    <source>
        <dbReference type="Proteomes" id="UP001595957"/>
    </source>
</evidence>
<keyword evidence="1" id="KW-0378">Hydrolase</keyword>
<reference evidence="5" key="1">
    <citation type="journal article" date="2019" name="Int. J. Syst. Evol. Microbiol.">
        <title>The Global Catalogue of Microorganisms (GCM) 10K type strain sequencing project: providing services to taxonomists for standard genome sequencing and annotation.</title>
        <authorList>
            <consortium name="The Broad Institute Genomics Platform"/>
            <consortium name="The Broad Institute Genome Sequencing Center for Infectious Disease"/>
            <person name="Wu L."/>
            <person name="Ma J."/>
        </authorList>
    </citation>
    <scope>NUCLEOTIDE SEQUENCE [LARGE SCALE GENOMIC DNA]</scope>
    <source>
        <strain evidence="5">NBRC 103632</strain>
    </source>
</reference>
<keyword evidence="5" id="KW-1185">Reference proteome</keyword>
<evidence type="ECO:0000256" key="1">
    <source>
        <dbReference type="ARBA" id="ARBA00022801"/>
    </source>
</evidence>
<dbReference type="Pfam" id="PF00135">
    <property type="entry name" value="COesterase"/>
    <property type="match status" value="1"/>
</dbReference>